<feature type="signal peptide" evidence="3">
    <location>
        <begin position="1"/>
        <end position="31"/>
    </location>
</feature>
<evidence type="ECO:0000313" key="4">
    <source>
        <dbReference type="EMBL" id="RSH91065.1"/>
    </source>
</evidence>
<dbReference type="AlphaFoldDB" id="A0A427YIZ4"/>
<dbReference type="STRING" id="1890683.A0A427YIZ4"/>
<evidence type="ECO:0000313" key="5">
    <source>
        <dbReference type="Proteomes" id="UP000279259"/>
    </source>
</evidence>
<keyword evidence="5" id="KW-1185">Reference proteome</keyword>
<comment type="caution">
    <text evidence="4">The sequence shown here is derived from an EMBL/GenBank/DDBJ whole genome shotgun (WGS) entry which is preliminary data.</text>
</comment>
<dbReference type="InterPro" id="IPR029044">
    <property type="entry name" value="Nucleotide-diphossugar_trans"/>
</dbReference>
<dbReference type="GO" id="GO:0006487">
    <property type="term" value="P:protein N-linked glycosylation"/>
    <property type="evidence" value="ECO:0007669"/>
    <property type="project" value="TreeGrafter"/>
</dbReference>
<gene>
    <name evidence="4" type="ORF">EHS25_010241</name>
</gene>
<comment type="similarity">
    <text evidence="1">Belongs to the glycosyltransferase 32 family.</text>
</comment>
<dbReference type="OrthoDB" id="409543at2759"/>
<organism evidence="4 5">
    <name type="scientific">Saitozyma podzolica</name>
    <dbReference type="NCBI Taxonomy" id="1890683"/>
    <lineage>
        <taxon>Eukaryota</taxon>
        <taxon>Fungi</taxon>
        <taxon>Dikarya</taxon>
        <taxon>Basidiomycota</taxon>
        <taxon>Agaricomycotina</taxon>
        <taxon>Tremellomycetes</taxon>
        <taxon>Tremellales</taxon>
        <taxon>Trimorphomycetaceae</taxon>
        <taxon>Saitozyma</taxon>
    </lineage>
</organism>
<dbReference type="InterPro" id="IPR007577">
    <property type="entry name" value="GlycoTrfase_DXD_sugar-bd_CS"/>
</dbReference>
<evidence type="ECO:0000256" key="3">
    <source>
        <dbReference type="SAM" id="SignalP"/>
    </source>
</evidence>
<dbReference type="PANTHER" id="PTHR31834:SF1">
    <property type="entry name" value="INITIATION-SPECIFIC ALPHA-1,6-MANNOSYLTRANSFERASE"/>
    <property type="match status" value="1"/>
</dbReference>
<feature type="region of interest" description="Disordered" evidence="2">
    <location>
        <begin position="394"/>
        <end position="427"/>
    </location>
</feature>
<sequence length="497" mass="53853">MIHFKRPGRGTIFLLILAVIVLSLLLLDTSSDTPVVATSLHRGDGETDGGYDREAGVGARLKLPAQRPHKPVSGSPADEVGEEYSSSGSGNALTASVPLQAVLDAIASDIASSASAFDVAAARSELGLRLGDITPEGYASELRTTFREFFVSDRTSARHHDLLDTVLAHLSVLPHPSEPIPKEIYTTDLRPKDQLPEQFASWARENHGWKVLFMDDRDIDKWLDEQLPAAGAGVEMKALGGKRGVVRADLFRYLVLLLHGGVYSDTDTACVRPFDTWTINHDTHAIHPLLASLPHLLSLIPSPTFQHSPPPTPNLPADISEGDEGGQSVTLGADDGPNLIVAIEFDAPASGDDWRQGSFTRGLQVVQWTLVSKRGHPVMLDVLGRGLRQAKQLRLSEEAEAEEAEAEAAEAPAEDDAERSSGRRDLSAPDILDWTGPGVFTDAVLRYLLVRYGVHPKTLSGLVRPLRIGDVVVMPLHSFRADASEGYQGDYRAVWHG</sequence>
<evidence type="ECO:0000256" key="1">
    <source>
        <dbReference type="ARBA" id="ARBA00009003"/>
    </source>
</evidence>
<evidence type="ECO:0008006" key="6">
    <source>
        <dbReference type="Google" id="ProtNLM"/>
    </source>
</evidence>
<feature type="chain" id="PRO_5019001186" description="Membrane-bound alpha-1,6-mannosyltransferase Initiation-specific" evidence="3">
    <location>
        <begin position="32"/>
        <end position="497"/>
    </location>
</feature>
<feature type="region of interest" description="Disordered" evidence="2">
    <location>
        <begin position="60"/>
        <end position="89"/>
    </location>
</feature>
<proteinExistence type="inferred from homology"/>
<feature type="compositionally biased region" description="Basic and acidic residues" evidence="2">
    <location>
        <begin position="418"/>
        <end position="427"/>
    </location>
</feature>
<dbReference type="EMBL" id="RSCD01000009">
    <property type="protein sequence ID" value="RSH91065.1"/>
    <property type="molecule type" value="Genomic_DNA"/>
</dbReference>
<protein>
    <recommendedName>
        <fullName evidence="6">Membrane-bound alpha-1,6-mannosyltransferase Initiation-specific</fullName>
    </recommendedName>
</protein>
<dbReference type="Proteomes" id="UP000279259">
    <property type="component" value="Unassembled WGS sequence"/>
</dbReference>
<dbReference type="PANTHER" id="PTHR31834">
    <property type="entry name" value="INITIATION-SPECIFIC ALPHA-1,6-MANNOSYLTRANSFERASE"/>
    <property type="match status" value="1"/>
</dbReference>
<reference evidence="4 5" key="1">
    <citation type="submission" date="2018-11" db="EMBL/GenBank/DDBJ databases">
        <title>Genome sequence of Saitozyma podzolica DSM 27192.</title>
        <authorList>
            <person name="Aliyu H."/>
            <person name="Gorte O."/>
            <person name="Ochsenreither K."/>
        </authorList>
    </citation>
    <scope>NUCLEOTIDE SEQUENCE [LARGE SCALE GENOMIC DNA]</scope>
    <source>
        <strain evidence="4 5">DSM 27192</strain>
    </source>
</reference>
<dbReference type="InterPro" id="IPR039367">
    <property type="entry name" value="Och1-like"/>
</dbReference>
<accession>A0A427YIZ4</accession>
<dbReference type="SUPFAM" id="SSF53448">
    <property type="entry name" value="Nucleotide-diphospho-sugar transferases"/>
    <property type="match status" value="1"/>
</dbReference>
<dbReference type="Gene3D" id="3.90.550.20">
    <property type="match status" value="1"/>
</dbReference>
<keyword evidence="3" id="KW-0732">Signal</keyword>
<dbReference type="GO" id="GO:0000009">
    <property type="term" value="F:alpha-1,6-mannosyltransferase activity"/>
    <property type="evidence" value="ECO:0007669"/>
    <property type="project" value="InterPro"/>
</dbReference>
<evidence type="ECO:0000256" key="2">
    <source>
        <dbReference type="SAM" id="MobiDB-lite"/>
    </source>
</evidence>
<dbReference type="Pfam" id="PF04488">
    <property type="entry name" value="Gly_transf_sug"/>
    <property type="match status" value="1"/>
</dbReference>
<feature type="compositionally biased region" description="Acidic residues" evidence="2">
    <location>
        <begin position="398"/>
        <end position="417"/>
    </location>
</feature>
<name>A0A427YIZ4_9TREE</name>
<dbReference type="GO" id="GO:0000136">
    <property type="term" value="C:mannan polymerase complex"/>
    <property type="evidence" value="ECO:0007669"/>
    <property type="project" value="TreeGrafter"/>
</dbReference>